<dbReference type="GO" id="GO:0005975">
    <property type="term" value="P:carbohydrate metabolic process"/>
    <property type="evidence" value="ECO:0007669"/>
    <property type="project" value="TreeGrafter"/>
</dbReference>
<evidence type="ECO:0000313" key="4">
    <source>
        <dbReference type="Proteomes" id="UP000184388"/>
    </source>
</evidence>
<accession>A0A9X8MZM8</accession>
<comment type="caution">
    <text evidence="3">The sequence shown here is derived from an EMBL/GenBank/DDBJ whole genome shotgun (WGS) entry which is preliminary data.</text>
</comment>
<dbReference type="InterPro" id="IPR002020">
    <property type="entry name" value="Citrate_synthase"/>
</dbReference>
<dbReference type="InterPro" id="IPR016142">
    <property type="entry name" value="Citrate_synth-like_lrg_a-sub"/>
</dbReference>
<dbReference type="SUPFAM" id="SSF48256">
    <property type="entry name" value="Citrate synthase"/>
    <property type="match status" value="1"/>
</dbReference>
<evidence type="ECO:0000256" key="2">
    <source>
        <dbReference type="ARBA" id="ARBA00022679"/>
    </source>
</evidence>
<keyword evidence="2" id="KW-0808">Transferase</keyword>
<proteinExistence type="inferred from homology"/>
<dbReference type="AlphaFoldDB" id="A0A9X8MZM8"/>
<evidence type="ECO:0000313" key="3">
    <source>
        <dbReference type="EMBL" id="SHM44382.1"/>
    </source>
</evidence>
<dbReference type="GO" id="GO:0006099">
    <property type="term" value="P:tricarboxylic acid cycle"/>
    <property type="evidence" value="ECO:0007669"/>
    <property type="project" value="TreeGrafter"/>
</dbReference>
<dbReference type="InterPro" id="IPR036969">
    <property type="entry name" value="Citrate_synthase_sf"/>
</dbReference>
<dbReference type="EMBL" id="FRBK01000011">
    <property type="protein sequence ID" value="SHM44382.1"/>
    <property type="molecule type" value="Genomic_DNA"/>
</dbReference>
<reference evidence="4" key="1">
    <citation type="submission" date="2016-11" db="EMBL/GenBank/DDBJ databases">
        <authorList>
            <person name="Jaros S."/>
            <person name="Januszkiewicz K."/>
            <person name="Wedrychowicz H."/>
        </authorList>
    </citation>
    <scope>NUCLEOTIDE SEQUENCE [LARGE SCALE GENOMIC DNA]</scope>
    <source>
        <strain evidence="4">CGMCC 4.3555</strain>
    </source>
</reference>
<dbReference type="PANTHER" id="PTHR11739:SF4">
    <property type="entry name" value="CITRATE SYNTHASE, PEROXISOMAL"/>
    <property type="match status" value="1"/>
</dbReference>
<dbReference type="Proteomes" id="UP000184388">
    <property type="component" value="Unassembled WGS sequence"/>
</dbReference>
<dbReference type="GO" id="GO:0005829">
    <property type="term" value="C:cytosol"/>
    <property type="evidence" value="ECO:0007669"/>
    <property type="project" value="TreeGrafter"/>
</dbReference>
<name>A0A9X8MZM8_9ACTN</name>
<protein>
    <submittedName>
        <fullName evidence="3">Citrate synthase</fullName>
    </submittedName>
</protein>
<evidence type="ECO:0000256" key="1">
    <source>
        <dbReference type="ARBA" id="ARBA00010566"/>
    </source>
</evidence>
<organism evidence="3 4">
    <name type="scientific">Streptomyces yunnanensis</name>
    <dbReference type="NCBI Taxonomy" id="156453"/>
    <lineage>
        <taxon>Bacteria</taxon>
        <taxon>Bacillati</taxon>
        <taxon>Actinomycetota</taxon>
        <taxon>Actinomycetes</taxon>
        <taxon>Kitasatosporales</taxon>
        <taxon>Streptomycetaceae</taxon>
        <taxon>Streptomyces</taxon>
    </lineage>
</organism>
<comment type="similarity">
    <text evidence="1">Belongs to the citrate synthase family.</text>
</comment>
<gene>
    <name evidence="3" type="ORF">SAMN05216268_11133</name>
</gene>
<sequence length="221" mass="24224">MTTATPEIRRGLAGVVADTTAISTVVQDTNSLTYRGYPVHELAAHRTFEEVAHLLWHGELPDATQLRDLQARERALRPLDRTTAELLAGLPRTCHPMDVLRTAVSLFGAEDPTEDDGSPAAHRAKSLTLLAKLPTVVAAEQRRRRGLAPIPPHPDLGYAENFFHKRPGGPVTCCDGWRRGADLRICPFGRFAVMPVDAAGSPRKVPGDSHCRRPLFRLYAG</sequence>
<dbReference type="PANTHER" id="PTHR11739">
    <property type="entry name" value="CITRATE SYNTHASE"/>
    <property type="match status" value="1"/>
</dbReference>
<dbReference type="Pfam" id="PF00285">
    <property type="entry name" value="Citrate_synt"/>
    <property type="match status" value="1"/>
</dbReference>
<dbReference type="GO" id="GO:0046912">
    <property type="term" value="F:acyltransferase activity, acyl groups converted into alkyl on transfer"/>
    <property type="evidence" value="ECO:0007669"/>
    <property type="project" value="InterPro"/>
</dbReference>
<dbReference type="Gene3D" id="1.10.580.10">
    <property type="entry name" value="Citrate Synthase, domain 1"/>
    <property type="match status" value="1"/>
</dbReference>